<dbReference type="PIRSF" id="PIRSF000292">
    <property type="entry name" value="Ubi_od_II"/>
    <property type="match status" value="1"/>
</dbReference>
<evidence type="ECO:0000256" key="7">
    <source>
        <dbReference type="ARBA" id="ARBA00022729"/>
    </source>
</evidence>
<comment type="subcellular location">
    <subcellularLocation>
        <location evidence="1">Cell membrane</location>
        <topology evidence="1">Multi-pass membrane protein</topology>
    </subcellularLocation>
</comment>
<accession>A0A561R7N1</accession>
<evidence type="ECO:0000256" key="12">
    <source>
        <dbReference type="ARBA" id="ARBA00023139"/>
    </source>
</evidence>
<dbReference type="InterPro" id="IPR006333">
    <property type="entry name" value="Cyt_o_ubiquinol_oxidase_su2"/>
</dbReference>
<keyword evidence="8 14" id="KW-0249">Electron transport</keyword>
<dbReference type="InterPro" id="IPR011759">
    <property type="entry name" value="Cyt_c_oxidase_su2_TM_dom"/>
</dbReference>
<dbReference type="OrthoDB" id="9783445at2"/>
<dbReference type="InterPro" id="IPR034227">
    <property type="entry name" value="CuRO_UO_II"/>
</dbReference>
<keyword evidence="7" id="KW-0732">Signal</keyword>
<organism evidence="18 19">
    <name type="scientific">Neorhizobium alkalisoli</name>
    <dbReference type="NCBI Taxonomy" id="528178"/>
    <lineage>
        <taxon>Bacteria</taxon>
        <taxon>Pseudomonadati</taxon>
        <taxon>Pseudomonadota</taxon>
        <taxon>Alphaproteobacteria</taxon>
        <taxon>Hyphomicrobiales</taxon>
        <taxon>Rhizobiaceae</taxon>
        <taxon>Rhizobium/Agrobacterium group</taxon>
        <taxon>Neorhizobium</taxon>
    </lineage>
</organism>
<proteinExistence type="inferred from homology"/>
<keyword evidence="6 15" id="KW-0812">Transmembrane</keyword>
<gene>
    <name evidence="18" type="ORF">FHW37_101428</name>
</gene>
<comment type="similarity">
    <text evidence="2 14">Belongs to the cytochrome c oxidase subunit 2 family.</text>
</comment>
<keyword evidence="12" id="KW-0564">Palmitate</keyword>
<keyword evidence="5 14" id="KW-0679">Respiratory chain</keyword>
<evidence type="ECO:0000259" key="17">
    <source>
        <dbReference type="PROSITE" id="PS50999"/>
    </source>
</evidence>
<dbReference type="Proteomes" id="UP000320653">
    <property type="component" value="Unassembled WGS sequence"/>
</dbReference>
<dbReference type="GO" id="GO:0009486">
    <property type="term" value="F:cytochrome bo3 ubiquinol oxidase activity"/>
    <property type="evidence" value="ECO:0007669"/>
    <property type="project" value="InterPro"/>
</dbReference>
<dbReference type="PANTHER" id="PTHR22888:SF18">
    <property type="entry name" value="CYTOCHROME BO(3) UBIQUINOL OXIDASE SUBUNIT 2"/>
    <property type="match status" value="1"/>
</dbReference>
<evidence type="ECO:0000256" key="3">
    <source>
        <dbReference type="ARBA" id="ARBA00022448"/>
    </source>
</evidence>
<feature type="transmembrane region" description="Helical" evidence="15">
    <location>
        <begin position="92"/>
        <end position="111"/>
    </location>
</feature>
<dbReference type="Gene3D" id="2.60.40.420">
    <property type="entry name" value="Cupredoxins - blue copper proteins"/>
    <property type="match status" value="1"/>
</dbReference>
<dbReference type="NCBIfam" id="TIGR01433">
    <property type="entry name" value="CyoA"/>
    <property type="match status" value="1"/>
</dbReference>
<evidence type="ECO:0000256" key="13">
    <source>
        <dbReference type="ARBA" id="ARBA00023288"/>
    </source>
</evidence>
<dbReference type="InterPro" id="IPR045187">
    <property type="entry name" value="CcO_II"/>
</dbReference>
<dbReference type="AlphaFoldDB" id="A0A561R7N1"/>
<dbReference type="Pfam" id="PF00116">
    <property type="entry name" value="COX2"/>
    <property type="match status" value="1"/>
</dbReference>
<dbReference type="GO" id="GO:0042773">
    <property type="term" value="P:ATP synthesis coupled electron transport"/>
    <property type="evidence" value="ECO:0007669"/>
    <property type="project" value="TreeGrafter"/>
</dbReference>
<feature type="transmembrane region" description="Helical" evidence="15">
    <location>
        <begin position="12"/>
        <end position="33"/>
    </location>
</feature>
<reference evidence="18 19" key="1">
    <citation type="submission" date="2019-06" db="EMBL/GenBank/DDBJ databases">
        <title>Sorghum-associated microbial communities from plants grown in Nebraska, USA.</title>
        <authorList>
            <person name="Schachtman D."/>
        </authorList>
    </citation>
    <scope>NUCLEOTIDE SEQUENCE [LARGE SCALE GENOMIC DNA]</scope>
    <source>
        <strain evidence="18 19">1225</strain>
    </source>
</reference>
<evidence type="ECO:0000256" key="11">
    <source>
        <dbReference type="ARBA" id="ARBA00023136"/>
    </source>
</evidence>
<dbReference type="SUPFAM" id="SSF49503">
    <property type="entry name" value="Cupredoxins"/>
    <property type="match status" value="1"/>
</dbReference>
<keyword evidence="10 14" id="KW-0560">Oxidoreductase</keyword>
<keyword evidence="11 14" id="KW-0472">Membrane</keyword>
<dbReference type="PROSITE" id="PS50857">
    <property type="entry name" value="COX2_CUA"/>
    <property type="match status" value="1"/>
</dbReference>
<evidence type="ECO:0000256" key="14">
    <source>
        <dbReference type="PIRNR" id="PIRNR000292"/>
    </source>
</evidence>
<dbReference type="InterPro" id="IPR010514">
    <property type="entry name" value="COX_ARM"/>
</dbReference>
<evidence type="ECO:0000256" key="6">
    <source>
        <dbReference type="ARBA" id="ARBA00022692"/>
    </source>
</evidence>
<dbReference type="InterPro" id="IPR036257">
    <property type="entry name" value="Cyt_c_oxidase_su2_TM_sf"/>
</dbReference>
<dbReference type="InterPro" id="IPR002429">
    <property type="entry name" value="CcO_II-like_C"/>
</dbReference>
<protein>
    <recommendedName>
        <fullName evidence="14">Ubiquinol oxidase subunit 2</fullName>
    </recommendedName>
</protein>
<dbReference type="PANTHER" id="PTHR22888">
    <property type="entry name" value="CYTOCHROME C OXIDASE, SUBUNIT II"/>
    <property type="match status" value="1"/>
</dbReference>
<dbReference type="SUPFAM" id="SSF81464">
    <property type="entry name" value="Cytochrome c oxidase subunit II-like, transmembrane region"/>
    <property type="match status" value="1"/>
</dbReference>
<dbReference type="Pfam" id="PF06481">
    <property type="entry name" value="COX_ARM"/>
    <property type="match status" value="1"/>
</dbReference>
<dbReference type="PROSITE" id="PS50999">
    <property type="entry name" value="COX2_TM"/>
    <property type="match status" value="1"/>
</dbReference>
<dbReference type="RefSeq" id="WP_145631911.1">
    <property type="nucleotide sequence ID" value="NZ_VIWP01000001.1"/>
</dbReference>
<evidence type="ECO:0000256" key="10">
    <source>
        <dbReference type="ARBA" id="ARBA00023002"/>
    </source>
</evidence>
<dbReference type="GO" id="GO:0004129">
    <property type="term" value="F:cytochrome-c oxidase activity"/>
    <property type="evidence" value="ECO:0007669"/>
    <property type="project" value="UniProtKB-UniRule"/>
</dbReference>
<dbReference type="PROSITE" id="PS51257">
    <property type="entry name" value="PROKAR_LIPOPROTEIN"/>
    <property type="match status" value="1"/>
</dbReference>
<dbReference type="GO" id="GO:0005507">
    <property type="term" value="F:copper ion binding"/>
    <property type="evidence" value="ECO:0007669"/>
    <property type="project" value="InterPro"/>
</dbReference>
<feature type="domain" description="Cytochrome oxidase subunit II transmembrane region profile" evidence="17">
    <location>
        <begin position="23"/>
        <end position="120"/>
    </location>
</feature>
<evidence type="ECO:0000313" key="19">
    <source>
        <dbReference type="Proteomes" id="UP000320653"/>
    </source>
</evidence>
<feature type="domain" description="Cytochrome oxidase subunit II copper A binding" evidence="16">
    <location>
        <begin position="135"/>
        <end position="247"/>
    </location>
</feature>
<comment type="caution">
    <text evidence="18">The sequence shown here is derived from an EMBL/GenBank/DDBJ whole genome shotgun (WGS) entry which is preliminary data.</text>
</comment>
<dbReference type="GO" id="GO:0005886">
    <property type="term" value="C:plasma membrane"/>
    <property type="evidence" value="ECO:0007669"/>
    <property type="project" value="UniProtKB-SubCell"/>
</dbReference>
<evidence type="ECO:0000256" key="5">
    <source>
        <dbReference type="ARBA" id="ARBA00022660"/>
    </source>
</evidence>
<sequence length="367" mass="39875">MSQKTSLTRYFCRFAPLLALSVLGGCQKMVVMFPTGDIAVQQRNLILVALGLMLLVIVPVMTLTVVFALRYRKGKSPGRYDPSFTHSAPIEVVIWTVPLLIIGCLGVITWITSHTLDPFRPLDRISADKPLSKDVKPLEIQAVAMDWKWLFIYPEQGIATVNELALPVDVPVRFSITATSQMNTLSIPTLAGMIYAMPGMKSMLHAVLNEPGESFGYSGNYTGAGYSDMRFAMHGLDKAGFDQWAAGIKAAGDDLSTEKYIALDQPSIKVPVMHFSSVTSGIFDRVVNRCVTPGTECIADIMRKDRSLDRDNGGIFMPTMDHSSMNMGANTQSGTVSTIASNTAGKLDLSNTGALTAPEHQGSHAKH</sequence>
<dbReference type="EMBL" id="VIWP01000001">
    <property type="protein sequence ID" value="TWF58624.1"/>
    <property type="molecule type" value="Genomic_DNA"/>
</dbReference>
<evidence type="ECO:0000256" key="15">
    <source>
        <dbReference type="SAM" id="Phobius"/>
    </source>
</evidence>
<evidence type="ECO:0000256" key="9">
    <source>
        <dbReference type="ARBA" id="ARBA00022989"/>
    </source>
</evidence>
<keyword evidence="13" id="KW-0449">Lipoprotein</keyword>
<keyword evidence="19" id="KW-1185">Reference proteome</keyword>
<evidence type="ECO:0000259" key="16">
    <source>
        <dbReference type="PROSITE" id="PS50857"/>
    </source>
</evidence>
<evidence type="ECO:0000313" key="18">
    <source>
        <dbReference type="EMBL" id="TWF58624.1"/>
    </source>
</evidence>
<evidence type="ECO:0000256" key="4">
    <source>
        <dbReference type="ARBA" id="ARBA00022475"/>
    </source>
</evidence>
<keyword evidence="3 14" id="KW-0813">Transport</keyword>
<name>A0A561R7N1_9HYPH</name>
<dbReference type="GO" id="GO:0016682">
    <property type="term" value="F:oxidoreductase activity, acting on diphenols and related substances as donors, oxygen as acceptor"/>
    <property type="evidence" value="ECO:0007669"/>
    <property type="project" value="InterPro"/>
</dbReference>
<dbReference type="CDD" id="cd04212">
    <property type="entry name" value="CuRO_UO_II"/>
    <property type="match status" value="1"/>
</dbReference>
<evidence type="ECO:0000256" key="8">
    <source>
        <dbReference type="ARBA" id="ARBA00022982"/>
    </source>
</evidence>
<keyword evidence="4 14" id="KW-1003">Cell membrane</keyword>
<keyword evidence="9 15" id="KW-1133">Transmembrane helix</keyword>
<feature type="transmembrane region" description="Helical" evidence="15">
    <location>
        <begin position="45"/>
        <end position="71"/>
    </location>
</feature>
<evidence type="ECO:0000256" key="1">
    <source>
        <dbReference type="ARBA" id="ARBA00004651"/>
    </source>
</evidence>
<dbReference type="InterPro" id="IPR008972">
    <property type="entry name" value="Cupredoxin"/>
</dbReference>
<evidence type="ECO:0000256" key="2">
    <source>
        <dbReference type="ARBA" id="ARBA00007866"/>
    </source>
</evidence>
<dbReference type="Gene3D" id="1.10.287.90">
    <property type="match status" value="1"/>
</dbReference>